<dbReference type="Proteomes" id="UP001501570">
    <property type="component" value="Unassembled WGS sequence"/>
</dbReference>
<comment type="function">
    <text evidence="5">Catalyzes the reversible hydration of carbon dioxide to form bicarbonate.</text>
</comment>
<protein>
    <recommendedName>
        <fullName evidence="2">carbonic anhydrase</fullName>
        <ecNumber evidence="2">4.2.1.1</ecNumber>
    </recommendedName>
</protein>
<comment type="catalytic activity">
    <reaction evidence="6">
        <text>hydrogencarbonate + H(+) = CO2 + H2O</text>
        <dbReference type="Rhea" id="RHEA:10748"/>
        <dbReference type="ChEBI" id="CHEBI:15377"/>
        <dbReference type="ChEBI" id="CHEBI:15378"/>
        <dbReference type="ChEBI" id="CHEBI:16526"/>
        <dbReference type="ChEBI" id="CHEBI:17544"/>
        <dbReference type="EC" id="4.2.1.1"/>
    </reaction>
</comment>
<gene>
    <name evidence="7" type="ORF">GCM10023322_64070</name>
</gene>
<dbReference type="PROSITE" id="PS00704">
    <property type="entry name" value="PROK_CO2_ANHYDRASE_1"/>
    <property type="match status" value="1"/>
</dbReference>
<dbReference type="Gene3D" id="3.40.1050.10">
    <property type="entry name" value="Carbonic anhydrase"/>
    <property type="match status" value="1"/>
</dbReference>
<evidence type="ECO:0000256" key="1">
    <source>
        <dbReference type="ARBA" id="ARBA00006217"/>
    </source>
</evidence>
<dbReference type="EMBL" id="BAABJQ010000025">
    <property type="protein sequence ID" value="GAA5196043.1"/>
    <property type="molecule type" value="Genomic_DNA"/>
</dbReference>
<organism evidence="7 8">
    <name type="scientific">Rugosimonospora acidiphila</name>
    <dbReference type="NCBI Taxonomy" id="556531"/>
    <lineage>
        <taxon>Bacteria</taxon>
        <taxon>Bacillati</taxon>
        <taxon>Actinomycetota</taxon>
        <taxon>Actinomycetes</taxon>
        <taxon>Micromonosporales</taxon>
        <taxon>Micromonosporaceae</taxon>
        <taxon>Rugosimonospora</taxon>
    </lineage>
</organism>
<proteinExistence type="inferred from homology"/>
<sequence length="221" mass="23200">MPALDHRPATPTQALDELLAGNQRFRSGARVHPNQDAERRASLALAQQPFAVVFGCSDSRLAAEILFDRGLGDLFVVRTAGNVIGDEVRASIEYGVAALDVPLVVVLGHESCGGIRAGCDALAGNGTPDPRLAAIVDGVAPSIEDAHARGITDQGEITRVHIERTVDALRRPGTATGDAVAAGRCAVVGMYYQLADGRAELLRGPEQPRATVPSPRREPSA</sequence>
<dbReference type="PANTHER" id="PTHR11002">
    <property type="entry name" value="CARBONIC ANHYDRASE"/>
    <property type="match status" value="1"/>
</dbReference>
<dbReference type="EC" id="4.2.1.1" evidence="2"/>
<comment type="caution">
    <text evidence="7">The sequence shown here is derived from an EMBL/GenBank/DDBJ whole genome shotgun (WGS) entry which is preliminary data.</text>
</comment>
<reference evidence="8" key="1">
    <citation type="journal article" date="2019" name="Int. J. Syst. Evol. Microbiol.">
        <title>The Global Catalogue of Microorganisms (GCM) 10K type strain sequencing project: providing services to taxonomists for standard genome sequencing and annotation.</title>
        <authorList>
            <consortium name="The Broad Institute Genomics Platform"/>
            <consortium name="The Broad Institute Genome Sequencing Center for Infectious Disease"/>
            <person name="Wu L."/>
            <person name="Ma J."/>
        </authorList>
    </citation>
    <scope>NUCLEOTIDE SEQUENCE [LARGE SCALE GENOMIC DNA]</scope>
    <source>
        <strain evidence="8">JCM 18304</strain>
    </source>
</reference>
<evidence type="ECO:0000256" key="2">
    <source>
        <dbReference type="ARBA" id="ARBA00012925"/>
    </source>
</evidence>
<evidence type="ECO:0000256" key="4">
    <source>
        <dbReference type="ARBA" id="ARBA00023239"/>
    </source>
</evidence>
<keyword evidence="3" id="KW-0862">Zinc</keyword>
<dbReference type="PANTHER" id="PTHR11002:SF79">
    <property type="entry name" value="CARBONIC ANHYDRASE 2"/>
    <property type="match status" value="1"/>
</dbReference>
<evidence type="ECO:0000313" key="8">
    <source>
        <dbReference type="Proteomes" id="UP001501570"/>
    </source>
</evidence>
<name>A0ABP9SIY4_9ACTN</name>
<evidence type="ECO:0000256" key="5">
    <source>
        <dbReference type="ARBA" id="ARBA00024993"/>
    </source>
</evidence>
<dbReference type="CDD" id="cd03378">
    <property type="entry name" value="beta_CA_cladeC"/>
    <property type="match status" value="1"/>
</dbReference>
<dbReference type="Pfam" id="PF00484">
    <property type="entry name" value="Pro_CA"/>
    <property type="match status" value="1"/>
</dbReference>
<dbReference type="RefSeq" id="WP_345635955.1">
    <property type="nucleotide sequence ID" value="NZ_BAABJQ010000025.1"/>
</dbReference>
<evidence type="ECO:0000256" key="6">
    <source>
        <dbReference type="ARBA" id="ARBA00048348"/>
    </source>
</evidence>
<evidence type="ECO:0000256" key="3">
    <source>
        <dbReference type="ARBA" id="ARBA00022833"/>
    </source>
</evidence>
<dbReference type="InterPro" id="IPR001765">
    <property type="entry name" value="Carbonic_anhydrase"/>
</dbReference>
<keyword evidence="4" id="KW-0456">Lyase</keyword>
<comment type="similarity">
    <text evidence="1">Belongs to the beta-class carbonic anhydrase family.</text>
</comment>
<dbReference type="SMART" id="SM00947">
    <property type="entry name" value="Pro_CA"/>
    <property type="match status" value="1"/>
</dbReference>
<evidence type="ECO:0000313" key="7">
    <source>
        <dbReference type="EMBL" id="GAA5196043.1"/>
    </source>
</evidence>
<dbReference type="InterPro" id="IPR015892">
    <property type="entry name" value="Carbonic_anhydrase_CS"/>
</dbReference>
<dbReference type="InterPro" id="IPR036874">
    <property type="entry name" value="Carbonic_anhydrase_sf"/>
</dbReference>
<dbReference type="SUPFAM" id="SSF53056">
    <property type="entry name" value="beta-carbonic anhydrase, cab"/>
    <property type="match status" value="1"/>
</dbReference>
<keyword evidence="8" id="KW-1185">Reference proteome</keyword>
<accession>A0ABP9SIY4</accession>